<evidence type="ECO:0000313" key="3">
    <source>
        <dbReference type="EMBL" id="CAG2233952.1"/>
    </source>
</evidence>
<accession>A0A8S3TJL1</accession>
<dbReference type="EMBL" id="CAJPWZ010002222">
    <property type="protein sequence ID" value="CAG2233952.1"/>
    <property type="molecule type" value="Genomic_DNA"/>
</dbReference>
<organism evidence="3 4">
    <name type="scientific">Mytilus edulis</name>
    <name type="common">Blue mussel</name>
    <dbReference type="NCBI Taxonomy" id="6550"/>
    <lineage>
        <taxon>Eukaryota</taxon>
        <taxon>Metazoa</taxon>
        <taxon>Spiralia</taxon>
        <taxon>Lophotrochozoa</taxon>
        <taxon>Mollusca</taxon>
        <taxon>Bivalvia</taxon>
        <taxon>Autobranchia</taxon>
        <taxon>Pteriomorphia</taxon>
        <taxon>Mytilida</taxon>
        <taxon>Mytiloidea</taxon>
        <taxon>Mytilidae</taxon>
        <taxon>Mytilinae</taxon>
        <taxon>Mytilus</taxon>
    </lineage>
</organism>
<proteinExistence type="predicted"/>
<dbReference type="Gene3D" id="3.30.160.60">
    <property type="entry name" value="Classic Zinc Finger"/>
    <property type="match status" value="1"/>
</dbReference>
<keyword evidence="1" id="KW-0862">Zinc</keyword>
<evidence type="ECO:0000259" key="2">
    <source>
        <dbReference type="PROSITE" id="PS50119"/>
    </source>
</evidence>
<protein>
    <recommendedName>
        <fullName evidence="2">B box-type domain-containing protein</fullName>
    </recommendedName>
</protein>
<dbReference type="GO" id="GO:0008270">
    <property type="term" value="F:zinc ion binding"/>
    <property type="evidence" value="ECO:0007669"/>
    <property type="project" value="UniProtKB-KW"/>
</dbReference>
<name>A0A8S3TJL1_MYTED</name>
<dbReference type="SUPFAM" id="SSF57845">
    <property type="entry name" value="B-box zinc-binding domain"/>
    <property type="match status" value="1"/>
</dbReference>
<evidence type="ECO:0000313" key="4">
    <source>
        <dbReference type="Proteomes" id="UP000683360"/>
    </source>
</evidence>
<evidence type="ECO:0000256" key="1">
    <source>
        <dbReference type="PROSITE-ProRule" id="PRU00024"/>
    </source>
</evidence>
<keyword evidence="4" id="KW-1185">Reference proteome</keyword>
<reference evidence="3" key="1">
    <citation type="submission" date="2021-03" db="EMBL/GenBank/DDBJ databases">
        <authorList>
            <person name="Bekaert M."/>
        </authorList>
    </citation>
    <scope>NUCLEOTIDE SEQUENCE</scope>
</reference>
<keyword evidence="1" id="KW-0863">Zinc-finger</keyword>
<dbReference type="AlphaFoldDB" id="A0A8S3TJL1"/>
<dbReference type="Pfam" id="PF00643">
    <property type="entry name" value="zf-B_box"/>
    <property type="match status" value="1"/>
</dbReference>
<dbReference type="CDD" id="cd19756">
    <property type="entry name" value="Bbox2"/>
    <property type="match status" value="1"/>
</dbReference>
<gene>
    <name evidence="3" type="ORF">MEDL_46720</name>
</gene>
<feature type="domain" description="B box-type" evidence="2">
    <location>
        <begin position="110"/>
        <end position="150"/>
    </location>
</feature>
<dbReference type="InterPro" id="IPR000315">
    <property type="entry name" value="Znf_B-box"/>
</dbReference>
<sequence length="310" mass="35313">MLYTPEDCADIFLTSYNEVRYRPCYILPNTVLTFVSPATMMLDIDQTPRVSADVKVISFVIRNCTHPAPIYCGWYCKGYSAEQKTAVTPSIQAKVIDTSSVSKRLRHNSESKFRCNEHKEEPSLMCVSCNVPVCTRCVAGKHNRHEFSTLADAIAQIRGYNETTIRTKTNEANQNEKNIGDSLRSFDNATASVIKDIIDESNMIKSMIDKFIAQKIALVKEESTKEKNKLTNMLSDARSVRFYVQELDKKRKDIDTTREDGTMVQQIIKLKEKINKLHIDSLPEFPKISFNRKSVDGDDIRKLIGTHSLR</sequence>
<comment type="caution">
    <text evidence="3">The sequence shown here is derived from an EMBL/GenBank/DDBJ whole genome shotgun (WGS) entry which is preliminary data.</text>
</comment>
<keyword evidence="1" id="KW-0479">Metal-binding</keyword>
<dbReference type="SMART" id="SM00336">
    <property type="entry name" value="BBOX"/>
    <property type="match status" value="1"/>
</dbReference>
<dbReference type="PROSITE" id="PS50119">
    <property type="entry name" value="ZF_BBOX"/>
    <property type="match status" value="1"/>
</dbReference>
<dbReference type="Proteomes" id="UP000683360">
    <property type="component" value="Unassembled WGS sequence"/>
</dbReference>